<dbReference type="Pfam" id="PF16080">
    <property type="entry name" value="Phage_holin_2_3"/>
    <property type="match status" value="1"/>
</dbReference>
<dbReference type="AlphaFoldDB" id="A0A5U4CNF7"/>
<protein>
    <submittedName>
        <fullName evidence="2">Alpha/beta hydrolase</fullName>
    </submittedName>
</protein>
<keyword evidence="1" id="KW-0812">Transmembrane</keyword>
<organism evidence="2">
    <name type="scientific">Salmonella enterica</name>
    <name type="common">Salmonella choleraesuis</name>
    <dbReference type="NCBI Taxonomy" id="28901"/>
    <lineage>
        <taxon>Bacteria</taxon>
        <taxon>Pseudomonadati</taxon>
        <taxon>Pseudomonadota</taxon>
        <taxon>Gammaproteobacteria</taxon>
        <taxon>Enterobacterales</taxon>
        <taxon>Enterobacteriaceae</taxon>
        <taxon>Salmonella</taxon>
    </lineage>
</organism>
<feature type="transmembrane region" description="Helical" evidence="1">
    <location>
        <begin position="7"/>
        <end position="23"/>
    </location>
</feature>
<keyword evidence="1" id="KW-0472">Membrane</keyword>
<dbReference type="EMBL" id="AAGMUQ010000011">
    <property type="protein sequence ID" value="EBP8538950.1"/>
    <property type="molecule type" value="Genomic_DNA"/>
</dbReference>
<proteinExistence type="predicted"/>
<feature type="transmembrane region" description="Helical" evidence="1">
    <location>
        <begin position="29"/>
        <end position="48"/>
    </location>
</feature>
<keyword evidence="2" id="KW-0378">Hydrolase</keyword>
<reference evidence="2" key="1">
    <citation type="submission" date="2018-07" db="EMBL/GenBank/DDBJ databases">
        <authorList>
            <consortium name="PulseNet: The National Subtyping Network for Foodborne Disease Surveillance"/>
            <person name="Tarr C.L."/>
            <person name="Trees E."/>
            <person name="Katz L.S."/>
            <person name="Carleton-Romer H.A."/>
            <person name="Stroika S."/>
            <person name="Kucerova Z."/>
            <person name="Roache K.F."/>
            <person name="Sabol A.L."/>
            <person name="Besser J."/>
            <person name="Gerner-Smidt P."/>
        </authorList>
    </citation>
    <scope>NUCLEOTIDE SEQUENCE</scope>
    <source>
        <strain evidence="2">2015K-0757</strain>
    </source>
</reference>
<evidence type="ECO:0000256" key="1">
    <source>
        <dbReference type="SAM" id="Phobius"/>
    </source>
</evidence>
<comment type="caution">
    <text evidence="2">The sequence shown here is derived from an EMBL/GenBank/DDBJ whole genome shotgun (WGS) entry which is preliminary data.</text>
</comment>
<sequence length="94" mass="10663">MHFEKHTTWLAYLWAAIAGYFTHLTLDDWGALVGIALAVATFFVNRYYKQRTAAAMDKRNQILERLAQRPESALKSLVLTSEEVEVDGGNKFEG</sequence>
<name>A0A5U4CNF7_SALER</name>
<dbReference type="GO" id="GO:0016787">
    <property type="term" value="F:hydrolase activity"/>
    <property type="evidence" value="ECO:0007669"/>
    <property type="project" value="UniProtKB-KW"/>
</dbReference>
<keyword evidence="1" id="KW-1133">Transmembrane helix</keyword>
<dbReference type="InterPro" id="IPR032118">
    <property type="entry name" value="Phage_holin_HP1"/>
</dbReference>
<gene>
    <name evidence="2" type="ORF">AMM99_20570</name>
</gene>
<evidence type="ECO:0000313" key="2">
    <source>
        <dbReference type="EMBL" id="EBP8538950.1"/>
    </source>
</evidence>
<accession>A0A5U4CNF7</accession>